<feature type="transmembrane region" description="Helical" evidence="21">
    <location>
        <begin position="339"/>
        <end position="360"/>
    </location>
</feature>
<protein>
    <recommendedName>
        <fullName evidence="17">Probable peptidoglycan glycosyltransferase FtsW</fullName>
        <ecNumber evidence="19">2.4.99.28</ecNumber>
    </recommendedName>
    <alternativeName>
        <fullName evidence="18">Cell division protein FtsW</fullName>
    </alternativeName>
    <alternativeName>
        <fullName evidence="15">Cell wall polymerase</fullName>
    </alternativeName>
    <alternativeName>
        <fullName evidence="14">Peptidoglycan polymerase</fullName>
    </alternativeName>
</protein>
<dbReference type="PANTHER" id="PTHR30474">
    <property type="entry name" value="CELL CYCLE PROTEIN"/>
    <property type="match status" value="1"/>
</dbReference>
<keyword evidence="10 21" id="KW-1133">Transmembrane helix</keyword>
<evidence type="ECO:0000256" key="12">
    <source>
        <dbReference type="ARBA" id="ARBA00023306"/>
    </source>
</evidence>
<name>A0A1F7VB70_9BACT</name>
<evidence type="ECO:0000256" key="11">
    <source>
        <dbReference type="ARBA" id="ARBA00023136"/>
    </source>
</evidence>
<dbReference type="GO" id="GO:0071555">
    <property type="term" value="P:cell wall organization"/>
    <property type="evidence" value="ECO:0007669"/>
    <property type="project" value="UniProtKB-KW"/>
</dbReference>
<dbReference type="Pfam" id="PF01098">
    <property type="entry name" value="FTSW_RODA_SPOVE"/>
    <property type="match status" value="1"/>
</dbReference>
<evidence type="ECO:0000256" key="2">
    <source>
        <dbReference type="ARBA" id="ARBA00004752"/>
    </source>
</evidence>
<evidence type="ECO:0000256" key="7">
    <source>
        <dbReference type="ARBA" id="ARBA00022692"/>
    </source>
</evidence>
<feature type="transmembrane region" description="Helical" evidence="21">
    <location>
        <begin position="164"/>
        <end position="181"/>
    </location>
</feature>
<evidence type="ECO:0000256" key="15">
    <source>
        <dbReference type="ARBA" id="ARBA00033270"/>
    </source>
</evidence>
<keyword evidence="4 22" id="KW-0132">Cell division</keyword>
<dbReference type="AlphaFoldDB" id="A0A1F7VB70"/>
<evidence type="ECO:0000256" key="20">
    <source>
        <dbReference type="ARBA" id="ARBA00049902"/>
    </source>
</evidence>
<dbReference type="Proteomes" id="UP000178723">
    <property type="component" value="Unassembled WGS sequence"/>
</dbReference>
<accession>A0A1F7VB70</accession>
<keyword evidence="11 21" id="KW-0472">Membrane</keyword>
<evidence type="ECO:0000256" key="17">
    <source>
        <dbReference type="ARBA" id="ARBA00041185"/>
    </source>
</evidence>
<evidence type="ECO:0000256" key="1">
    <source>
        <dbReference type="ARBA" id="ARBA00004651"/>
    </source>
</evidence>
<evidence type="ECO:0000313" key="22">
    <source>
        <dbReference type="EMBL" id="OGL87378.1"/>
    </source>
</evidence>
<organism evidence="22 23">
    <name type="scientific">Candidatus Uhrbacteria bacterium RIFCSPLOWO2_02_FULL_48_12</name>
    <dbReference type="NCBI Taxonomy" id="1802407"/>
    <lineage>
        <taxon>Bacteria</taxon>
        <taxon>Candidatus Uhriibacteriota</taxon>
    </lineage>
</organism>
<feature type="transmembrane region" description="Helical" evidence="21">
    <location>
        <begin position="73"/>
        <end position="90"/>
    </location>
</feature>
<evidence type="ECO:0000313" key="23">
    <source>
        <dbReference type="Proteomes" id="UP000178723"/>
    </source>
</evidence>
<dbReference type="InterPro" id="IPR001182">
    <property type="entry name" value="FtsW/RodA"/>
</dbReference>
<dbReference type="GO" id="GO:0008360">
    <property type="term" value="P:regulation of cell shape"/>
    <property type="evidence" value="ECO:0007669"/>
    <property type="project" value="UniProtKB-KW"/>
</dbReference>
<comment type="pathway">
    <text evidence="2">Cell wall biogenesis; peptidoglycan biosynthesis.</text>
</comment>
<evidence type="ECO:0000256" key="6">
    <source>
        <dbReference type="ARBA" id="ARBA00022679"/>
    </source>
</evidence>
<evidence type="ECO:0000256" key="10">
    <source>
        <dbReference type="ARBA" id="ARBA00022989"/>
    </source>
</evidence>
<keyword evidence="9" id="KW-0573">Peptidoglycan synthesis</keyword>
<evidence type="ECO:0000256" key="8">
    <source>
        <dbReference type="ARBA" id="ARBA00022960"/>
    </source>
</evidence>
<evidence type="ECO:0000256" key="19">
    <source>
        <dbReference type="ARBA" id="ARBA00044770"/>
    </source>
</evidence>
<keyword evidence="12" id="KW-0131">Cell cycle</keyword>
<feature type="transmembrane region" description="Helical" evidence="21">
    <location>
        <begin position="41"/>
        <end position="61"/>
    </location>
</feature>
<dbReference type="EMBL" id="MGEP01000016">
    <property type="protein sequence ID" value="OGL87378.1"/>
    <property type="molecule type" value="Genomic_DNA"/>
</dbReference>
<dbReference type="GO" id="GO:0032153">
    <property type="term" value="C:cell division site"/>
    <property type="evidence" value="ECO:0007669"/>
    <property type="project" value="TreeGrafter"/>
</dbReference>
<evidence type="ECO:0000256" key="9">
    <source>
        <dbReference type="ARBA" id="ARBA00022984"/>
    </source>
</evidence>
<comment type="subcellular location">
    <subcellularLocation>
        <location evidence="1">Cell membrane</location>
        <topology evidence="1">Multi-pass membrane protein</topology>
    </subcellularLocation>
</comment>
<gene>
    <name evidence="22" type="ORF">A3I40_02105</name>
</gene>
<feature type="transmembrane region" description="Helical" evidence="21">
    <location>
        <begin position="311"/>
        <end position="333"/>
    </location>
</feature>
<evidence type="ECO:0000256" key="21">
    <source>
        <dbReference type="SAM" id="Phobius"/>
    </source>
</evidence>
<feature type="transmembrane region" description="Helical" evidence="21">
    <location>
        <begin position="188"/>
        <end position="205"/>
    </location>
</feature>
<dbReference type="GO" id="GO:0005886">
    <property type="term" value="C:plasma membrane"/>
    <property type="evidence" value="ECO:0007669"/>
    <property type="project" value="UniProtKB-SubCell"/>
</dbReference>
<keyword evidence="3" id="KW-1003">Cell membrane</keyword>
<dbReference type="NCBIfam" id="TIGR02614">
    <property type="entry name" value="ftsW"/>
    <property type="match status" value="1"/>
</dbReference>
<feature type="transmembrane region" description="Helical" evidence="21">
    <location>
        <begin position="142"/>
        <end position="158"/>
    </location>
</feature>
<dbReference type="PANTHER" id="PTHR30474:SF2">
    <property type="entry name" value="PEPTIDOGLYCAN GLYCOSYLTRANSFERASE FTSW-RELATED"/>
    <property type="match status" value="1"/>
</dbReference>
<evidence type="ECO:0000256" key="16">
    <source>
        <dbReference type="ARBA" id="ARBA00038053"/>
    </source>
</evidence>
<evidence type="ECO:0000256" key="14">
    <source>
        <dbReference type="ARBA" id="ARBA00032370"/>
    </source>
</evidence>
<evidence type="ECO:0000256" key="3">
    <source>
        <dbReference type="ARBA" id="ARBA00022475"/>
    </source>
</evidence>
<evidence type="ECO:0000256" key="4">
    <source>
        <dbReference type="ARBA" id="ARBA00022618"/>
    </source>
</evidence>
<evidence type="ECO:0000256" key="13">
    <source>
        <dbReference type="ARBA" id="ARBA00023316"/>
    </source>
</evidence>
<dbReference type="InterPro" id="IPR013437">
    <property type="entry name" value="FtsW"/>
</dbReference>
<sequence>MTARLHPDYRLLIAFGILLVFGLVMLSSASAVVGFERFGDSYYFLKRQLAAAAIGLVFFFIFSRFDYRRWQRLAVPIFIISVLLLLLVFMPNLGQSYGTFARRWVRLGPLTFQPSEIIKLTMIIYLAAWLSGRDRKLGSFKLTFLPFMAVLAVTLGLVVFQPDIGTAFILAFIAAGIYFLSGGRFAHLALLFGAGLISFVLLLQYRPHAADRFKIFLHPELDPQGIGYHINQAYLAIGSGGLFGRGFGQSRAKFQYLPEVYGDSIFAVIAEEFGFAVVAALLILFLYVLYRGLYTARAAPDGFGRLLSAGIILWFTGQTLVNISAMVGLLPLTGIPLPFISYGSSAMVTSLAAVGILANISTRRRDL</sequence>
<evidence type="ECO:0000256" key="18">
    <source>
        <dbReference type="ARBA" id="ARBA00041418"/>
    </source>
</evidence>
<proteinExistence type="inferred from homology"/>
<dbReference type="GO" id="GO:0009252">
    <property type="term" value="P:peptidoglycan biosynthetic process"/>
    <property type="evidence" value="ECO:0007669"/>
    <property type="project" value="UniProtKB-KW"/>
</dbReference>
<dbReference type="GO" id="GO:0008955">
    <property type="term" value="F:peptidoglycan glycosyltransferase activity"/>
    <property type="evidence" value="ECO:0007669"/>
    <property type="project" value="UniProtKB-EC"/>
</dbReference>
<keyword evidence="7 21" id="KW-0812">Transmembrane</keyword>
<dbReference type="GO" id="GO:0051301">
    <property type="term" value="P:cell division"/>
    <property type="evidence" value="ECO:0007669"/>
    <property type="project" value="UniProtKB-KW"/>
</dbReference>
<comment type="similarity">
    <text evidence="16">Belongs to the SEDS family. FtsW subfamily.</text>
</comment>
<feature type="transmembrane region" description="Helical" evidence="21">
    <location>
        <begin position="110"/>
        <end position="130"/>
    </location>
</feature>
<dbReference type="EC" id="2.4.99.28" evidence="19"/>
<keyword evidence="5" id="KW-0328">Glycosyltransferase</keyword>
<reference evidence="22 23" key="1">
    <citation type="journal article" date="2016" name="Nat. Commun.">
        <title>Thousands of microbial genomes shed light on interconnected biogeochemical processes in an aquifer system.</title>
        <authorList>
            <person name="Anantharaman K."/>
            <person name="Brown C.T."/>
            <person name="Hug L.A."/>
            <person name="Sharon I."/>
            <person name="Castelle C.J."/>
            <person name="Probst A.J."/>
            <person name="Thomas B.C."/>
            <person name="Singh A."/>
            <person name="Wilkins M.J."/>
            <person name="Karaoz U."/>
            <person name="Brodie E.L."/>
            <person name="Williams K.H."/>
            <person name="Hubbard S.S."/>
            <person name="Banfield J.F."/>
        </authorList>
    </citation>
    <scope>NUCLEOTIDE SEQUENCE [LARGE SCALE GENOMIC DNA]</scope>
</reference>
<dbReference type="GO" id="GO:0015648">
    <property type="term" value="F:lipid-linked peptidoglycan transporter activity"/>
    <property type="evidence" value="ECO:0007669"/>
    <property type="project" value="TreeGrafter"/>
</dbReference>
<keyword evidence="8" id="KW-0133">Cell shape</keyword>
<evidence type="ECO:0000256" key="5">
    <source>
        <dbReference type="ARBA" id="ARBA00022676"/>
    </source>
</evidence>
<comment type="caution">
    <text evidence="22">The sequence shown here is derived from an EMBL/GenBank/DDBJ whole genome shotgun (WGS) entry which is preliminary data.</text>
</comment>
<comment type="catalytic activity">
    <reaction evidence="20">
        <text>[GlcNAc-(1-&gt;4)-Mur2Ac(oyl-L-Ala-gamma-D-Glu-L-Lys-D-Ala-D-Ala)](n)-di-trans,octa-cis-undecaprenyl diphosphate + beta-D-GlcNAc-(1-&gt;4)-Mur2Ac(oyl-L-Ala-gamma-D-Glu-L-Lys-D-Ala-D-Ala)-di-trans,octa-cis-undecaprenyl diphosphate = [GlcNAc-(1-&gt;4)-Mur2Ac(oyl-L-Ala-gamma-D-Glu-L-Lys-D-Ala-D-Ala)](n+1)-di-trans,octa-cis-undecaprenyl diphosphate + di-trans,octa-cis-undecaprenyl diphosphate + H(+)</text>
        <dbReference type="Rhea" id="RHEA:23708"/>
        <dbReference type="Rhea" id="RHEA-COMP:9602"/>
        <dbReference type="Rhea" id="RHEA-COMP:9603"/>
        <dbReference type="ChEBI" id="CHEBI:15378"/>
        <dbReference type="ChEBI" id="CHEBI:58405"/>
        <dbReference type="ChEBI" id="CHEBI:60033"/>
        <dbReference type="ChEBI" id="CHEBI:78435"/>
        <dbReference type="EC" id="2.4.99.28"/>
    </reaction>
</comment>
<keyword evidence="6" id="KW-0808">Transferase</keyword>
<feature type="transmembrane region" description="Helical" evidence="21">
    <location>
        <begin position="265"/>
        <end position="290"/>
    </location>
</feature>
<keyword evidence="13" id="KW-0961">Cell wall biogenesis/degradation</keyword>
<dbReference type="STRING" id="1802407.A3I40_02105"/>